<comment type="subcellular location">
    <subcellularLocation>
        <location evidence="1">Cell envelope</location>
    </subcellularLocation>
</comment>
<protein>
    <submittedName>
        <fullName evidence="6">Substrate-binding domain-containing protein</fullName>
    </submittedName>
</protein>
<feature type="chain" id="PRO_5036773029" evidence="4">
    <location>
        <begin position="22"/>
        <end position="378"/>
    </location>
</feature>
<accession>A0A934R071</accession>
<dbReference type="PANTHER" id="PTHR30036">
    <property type="entry name" value="D-XYLOSE-BINDING PERIPLASMIC PROTEIN"/>
    <property type="match status" value="1"/>
</dbReference>
<dbReference type="InterPro" id="IPR025997">
    <property type="entry name" value="SBP_2_dom"/>
</dbReference>
<name>A0A934R071_9PSEU</name>
<dbReference type="Pfam" id="PF13407">
    <property type="entry name" value="Peripla_BP_4"/>
    <property type="match status" value="1"/>
</dbReference>
<dbReference type="GO" id="GO:0030246">
    <property type="term" value="F:carbohydrate binding"/>
    <property type="evidence" value="ECO:0007669"/>
    <property type="project" value="TreeGrafter"/>
</dbReference>
<dbReference type="RefSeq" id="WP_200324923.1">
    <property type="nucleotide sequence ID" value="NZ_JAENJH010000011.1"/>
</dbReference>
<keyword evidence="7" id="KW-1185">Reference proteome</keyword>
<dbReference type="PROSITE" id="PS51257">
    <property type="entry name" value="PROKAR_LIPOPROTEIN"/>
    <property type="match status" value="1"/>
</dbReference>
<dbReference type="Proteomes" id="UP000635245">
    <property type="component" value="Unassembled WGS sequence"/>
</dbReference>
<sequence>MRTKRPLAFAAAVLGVTLTLAACGANTGGGDEGGAGDSSAQGEAGPNGKVGVILPETATSARWEGFDKPMLEEALRAEGFDPDVQNAQGDVQKFSTLADGMIAQGVKVLVIASINSEVGSAVATKAKNAGIPTIDYDRLNLGGGSDYYVSFDNVRVGELQGEGLVQALEGKRGAQVIEIEGAPTDNNATLFHEGQRNVLKPLYDDGTLELVQSQPIDDWNNQKGGTTFEQILTSNGGKVDGVVAANDGLAGAIITVLKKNGMGGGAVPVTGQDATPDGLKAILRGDQYMTVFKPIQQEAEATAKLVAALASGDTAAADELAKDTSNDPEGNREVKSVLLEPTLITRDEVKRVIDEGYVKADEVCTGDLQQACTELGIS</sequence>
<dbReference type="EMBL" id="JAENJH010000011">
    <property type="protein sequence ID" value="MBK1788719.1"/>
    <property type="molecule type" value="Genomic_DNA"/>
</dbReference>
<evidence type="ECO:0000313" key="6">
    <source>
        <dbReference type="EMBL" id="MBK1788719.1"/>
    </source>
</evidence>
<keyword evidence="2 4" id="KW-0732">Signal</keyword>
<evidence type="ECO:0000259" key="5">
    <source>
        <dbReference type="Pfam" id="PF13407"/>
    </source>
</evidence>
<organism evidence="6 7">
    <name type="scientific">Prauserella cavernicola</name>
    <dbReference type="NCBI Taxonomy" id="2800127"/>
    <lineage>
        <taxon>Bacteria</taxon>
        <taxon>Bacillati</taxon>
        <taxon>Actinomycetota</taxon>
        <taxon>Actinomycetes</taxon>
        <taxon>Pseudonocardiales</taxon>
        <taxon>Pseudonocardiaceae</taxon>
        <taxon>Prauserella</taxon>
    </lineage>
</organism>
<dbReference type="Gene3D" id="3.40.50.2300">
    <property type="match status" value="2"/>
</dbReference>
<dbReference type="InterPro" id="IPR050555">
    <property type="entry name" value="Bact_Solute-Bind_Prot2"/>
</dbReference>
<dbReference type="PANTHER" id="PTHR30036:SF1">
    <property type="entry name" value="D-XYLOSE-BINDING PERIPLASMIC PROTEIN"/>
    <property type="match status" value="1"/>
</dbReference>
<evidence type="ECO:0000256" key="4">
    <source>
        <dbReference type="SAM" id="SignalP"/>
    </source>
</evidence>
<evidence type="ECO:0000256" key="1">
    <source>
        <dbReference type="ARBA" id="ARBA00004196"/>
    </source>
</evidence>
<dbReference type="AlphaFoldDB" id="A0A934R071"/>
<evidence type="ECO:0000313" key="7">
    <source>
        <dbReference type="Proteomes" id="UP000635245"/>
    </source>
</evidence>
<evidence type="ECO:0000256" key="3">
    <source>
        <dbReference type="SAM" id="MobiDB-lite"/>
    </source>
</evidence>
<feature type="region of interest" description="Disordered" evidence="3">
    <location>
        <begin position="31"/>
        <end position="50"/>
    </location>
</feature>
<proteinExistence type="predicted"/>
<dbReference type="SUPFAM" id="SSF53822">
    <property type="entry name" value="Periplasmic binding protein-like I"/>
    <property type="match status" value="1"/>
</dbReference>
<feature type="signal peptide" evidence="4">
    <location>
        <begin position="1"/>
        <end position="21"/>
    </location>
</feature>
<dbReference type="InterPro" id="IPR028082">
    <property type="entry name" value="Peripla_BP_I"/>
</dbReference>
<gene>
    <name evidence="6" type="ORF">JHE00_30700</name>
</gene>
<evidence type="ECO:0000256" key="2">
    <source>
        <dbReference type="ARBA" id="ARBA00022729"/>
    </source>
</evidence>
<reference evidence="6" key="1">
    <citation type="submission" date="2020-12" db="EMBL/GenBank/DDBJ databases">
        <title>Prauserella sp. ASG 168, a novel actinomycete isolated from cave rock.</title>
        <authorList>
            <person name="Suriyachadkun C."/>
        </authorList>
    </citation>
    <scope>NUCLEOTIDE SEQUENCE</scope>
    <source>
        <strain evidence="6">ASG 168</strain>
    </source>
</reference>
<dbReference type="GO" id="GO:0030288">
    <property type="term" value="C:outer membrane-bounded periplasmic space"/>
    <property type="evidence" value="ECO:0007669"/>
    <property type="project" value="TreeGrafter"/>
</dbReference>
<feature type="domain" description="Periplasmic binding protein" evidence="5">
    <location>
        <begin position="53"/>
        <end position="313"/>
    </location>
</feature>
<comment type="caution">
    <text evidence="6">The sequence shown here is derived from an EMBL/GenBank/DDBJ whole genome shotgun (WGS) entry which is preliminary data.</text>
</comment>